<evidence type="ECO:0000313" key="5">
    <source>
        <dbReference type="Proteomes" id="UP000186230"/>
    </source>
</evidence>
<evidence type="ECO:0000259" key="3">
    <source>
        <dbReference type="Pfam" id="PF05193"/>
    </source>
</evidence>
<dbReference type="GO" id="GO:0046872">
    <property type="term" value="F:metal ion binding"/>
    <property type="evidence" value="ECO:0007669"/>
    <property type="project" value="InterPro"/>
</dbReference>
<dbReference type="Proteomes" id="UP000186230">
    <property type="component" value="Chromosome"/>
</dbReference>
<dbReference type="PANTHER" id="PTHR11851">
    <property type="entry name" value="METALLOPROTEASE"/>
    <property type="match status" value="1"/>
</dbReference>
<dbReference type="PANTHER" id="PTHR11851:SF49">
    <property type="entry name" value="MITOCHONDRIAL-PROCESSING PEPTIDASE SUBUNIT ALPHA"/>
    <property type="match status" value="1"/>
</dbReference>
<dbReference type="EMBL" id="CP016359">
    <property type="protein sequence ID" value="APU69301.1"/>
    <property type="molecule type" value="Genomic_DNA"/>
</dbReference>
<dbReference type="AlphaFoldDB" id="A0A1L7I6T1"/>
<dbReference type="InterPro" id="IPR007863">
    <property type="entry name" value="Peptidase_M16_C"/>
</dbReference>
<protein>
    <submittedName>
        <fullName evidence="4">Uncharacterized protein</fullName>
    </submittedName>
</protein>
<keyword evidence="5" id="KW-1185">Reference proteome</keyword>
<feature type="domain" description="Peptidase M16 N-terminal" evidence="2">
    <location>
        <begin position="522"/>
        <end position="648"/>
    </location>
</feature>
<dbReference type="STRING" id="1229726.GRFL_2577"/>
<dbReference type="InterPro" id="IPR011765">
    <property type="entry name" value="Pept_M16_N"/>
</dbReference>
<feature type="domain" description="Peptidase M16 C-terminal" evidence="3">
    <location>
        <begin position="200"/>
        <end position="378"/>
    </location>
</feature>
<dbReference type="SUPFAM" id="SSF63411">
    <property type="entry name" value="LuxS/MPP-like metallohydrolase"/>
    <property type="match status" value="4"/>
</dbReference>
<dbReference type="Pfam" id="PF05193">
    <property type="entry name" value="Peptidase_M16_C"/>
    <property type="match status" value="2"/>
</dbReference>
<evidence type="ECO:0000256" key="1">
    <source>
        <dbReference type="ARBA" id="ARBA00007261"/>
    </source>
</evidence>
<evidence type="ECO:0000313" key="4">
    <source>
        <dbReference type="EMBL" id="APU69301.1"/>
    </source>
</evidence>
<comment type="similarity">
    <text evidence="1">Belongs to the peptidase M16 family.</text>
</comment>
<dbReference type="RefSeq" id="WP_083644984.1">
    <property type="nucleotide sequence ID" value="NZ_AMRU01000007.1"/>
</dbReference>
<feature type="domain" description="Peptidase M16 C-terminal" evidence="3">
    <location>
        <begin position="672"/>
        <end position="846"/>
    </location>
</feature>
<dbReference type="InterPro" id="IPR050361">
    <property type="entry name" value="MPP/UQCRC_Complex"/>
</dbReference>
<evidence type="ECO:0000259" key="2">
    <source>
        <dbReference type="Pfam" id="PF00675"/>
    </source>
</evidence>
<name>A0A1L7I6T1_9FLAO</name>
<proteinExistence type="inferred from homology"/>
<accession>A0A1L7I6T1</accession>
<dbReference type="Gene3D" id="3.30.830.10">
    <property type="entry name" value="Metalloenzyme, LuxS/M16 peptidase-like"/>
    <property type="match status" value="4"/>
</dbReference>
<dbReference type="InterPro" id="IPR011249">
    <property type="entry name" value="Metalloenz_LuxS/M16"/>
</dbReference>
<feature type="domain" description="Peptidase M16 N-terminal" evidence="2">
    <location>
        <begin position="41"/>
        <end position="134"/>
    </location>
</feature>
<reference evidence="4 5" key="1">
    <citation type="submission" date="2016-07" db="EMBL/GenBank/DDBJ databases">
        <title>Multi-omics approach to identify versatile polysaccharide utilization systems of a marine flavobacterium Gramella flava.</title>
        <authorList>
            <person name="Tang K."/>
        </authorList>
    </citation>
    <scope>NUCLEOTIDE SEQUENCE [LARGE SCALE GENOMIC DNA]</scope>
    <source>
        <strain evidence="4 5">JLT2011</strain>
    </source>
</reference>
<gene>
    <name evidence="4" type="ORF">GRFL_2577</name>
</gene>
<organism evidence="4 5">
    <name type="scientific">Christiangramia flava JLT2011</name>
    <dbReference type="NCBI Taxonomy" id="1229726"/>
    <lineage>
        <taxon>Bacteria</taxon>
        <taxon>Pseudomonadati</taxon>
        <taxon>Bacteroidota</taxon>
        <taxon>Flavobacteriia</taxon>
        <taxon>Flavobacteriales</taxon>
        <taxon>Flavobacteriaceae</taxon>
        <taxon>Christiangramia</taxon>
    </lineage>
</organism>
<dbReference type="Pfam" id="PF00675">
    <property type="entry name" value="Peptidase_M16"/>
    <property type="match status" value="2"/>
</dbReference>
<dbReference type="OrthoDB" id="9811314at2"/>
<dbReference type="KEGG" id="gfl:GRFL_2577"/>
<sequence>MKLLKNCAICFLMLFVSMAYSQQEQNFTVDFETFNLENGLKVILHQDHSDPVVAVALTAHVGSAREKEGRTGFAHLFEHLLFLESENLGKGGLDKLSARIGGSGANGSTSRDRTNYFQTVPNDALEKMIWAEADKLGYFINTVTDPVLAKEKQVVKNEKRQRVDNRPYGHTFYVIDRNLYPDGHPYSWEVIGSLEDLQNATLQDVKDFYNRWYVPNNVILTISGDFDKEQAKEWVHKYFDEIQRGPAIPEMKKQPVSLAKTKKLYYEDNFAKLPELTMAWPSVYSYHPDSYALDILTSYLADGKNAPLYKKIVEEDQLSGRVNMYDYTSELAGQLMLQVRAYEGKDLDSVAMAIEEVFSEFDQNGIPEGDLKRIKAGLETRFYNSISSVLGKGFQLAQYEIFAKDPNYINKEVEKMRAVTADDVLEVFRKYLKNKAFIATSFVPKGQQSLALENSSEAKVVEEKIVEGAEEEVDPNQDVTYEKTPSSFDRSVEPPYHGSPELQVPKVWDDLMPSGMKVLGITNTEVPLVQFSLDIKGGQLLESKKTAGVAHMLAEMLTKGTATKTPAELEEAIEMLGASIDVVAQPEKISIYGNTLSRNYQQTMELVQELLLQPRWDEQEFELLKKQVLSQLQQQAADPNDIAENEFRKLIYGEQSILSYNELGTAETIENLKLQDVKDFYKISISPTVATYLAVGDIRQEEAVKSLRNISANWAPVSVDFPKIPEPQKPETSRVYFYDVPGAKQSVFMFGAPAMSAKSKDFYPAEVMNYRLGGGGFASRLTQELREGKGYTYGIRSRFLDRSYTGPFVISSGVRSNITYEAAELVKQILEDYPSTFSGEDLEVTKSFMVKSNARKFETLGAKLDMLSQISDYGYDYDYIKKQEGLVNNMSLLQIQELAEKYVNPDKMYFLIVGDAETQLDRLSKLGLGDPILLDPETGE</sequence>